<name>A0A2H1KI05_BRELN</name>
<evidence type="ECO:0000313" key="1">
    <source>
        <dbReference type="EMBL" id="SMX98832.1"/>
    </source>
</evidence>
<evidence type="ECO:0000313" key="2">
    <source>
        <dbReference type="Proteomes" id="UP000234641"/>
    </source>
</evidence>
<sequence>MNEESVYDGDDIDGADEEDFIITNLDSVHDLDDAFRPDGIYLARGPFKVHSPRACLINIAVGF</sequence>
<accession>A0A2H1KI05</accession>
<dbReference type="RefSeq" id="WP_101555892.1">
    <property type="nucleotide sequence ID" value="NZ_FXYY01000030.1"/>
</dbReference>
<dbReference type="Proteomes" id="UP000234641">
    <property type="component" value="Unassembled WGS sequence"/>
</dbReference>
<dbReference type="AlphaFoldDB" id="A0A2H1KI05"/>
<proteinExistence type="predicted"/>
<protein>
    <submittedName>
        <fullName evidence="1">Uncharacterized protein</fullName>
    </submittedName>
</protein>
<organism evidence="1 2">
    <name type="scientific">Brevibacterium linens ATCC 9172</name>
    <dbReference type="NCBI Taxonomy" id="1255617"/>
    <lineage>
        <taxon>Bacteria</taxon>
        <taxon>Bacillati</taxon>
        <taxon>Actinomycetota</taxon>
        <taxon>Actinomycetes</taxon>
        <taxon>Micrococcales</taxon>
        <taxon>Brevibacteriaceae</taxon>
        <taxon>Brevibacterium</taxon>
    </lineage>
</organism>
<dbReference type="EMBL" id="FXYY01000030">
    <property type="protein sequence ID" value="SMX98832.1"/>
    <property type="molecule type" value="Genomic_DNA"/>
</dbReference>
<gene>
    <name evidence="1" type="ORF">BLIN9172_03151</name>
</gene>
<reference evidence="1 2" key="1">
    <citation type="submission" date="2017-03" db="EMBL/GenBank/DDBJ databases">
        <authorList>
            <person name="Afonso C.L."/>
            <person name="Miller P.J."/>
            <person name="Scott M.A."/>
            <person name="Spackman E."/>
            <person name="Goraichik I."/>
            <person name="Dimitrov K.M."/>
            <person name="Suarez D.L."/>
            <person name="Swayne D.E."/>
        </authorList>
    </citation>
    <scope>NUCLEOTIDE SEQUENCE [LARGE SCALE GENOMIC DNA]</scope>
    <source>
        <strain evidence="1 2">ATCC 9172</strain>
    </source>
</reference>